<evidence type="ECO:0000256" key="8">
    <source>
        <dbReference type="ARBA" id="ARBA00023170"/>
    </source>
</evidence>
<dbReference type="Pfam" id="PF08263">
    <property type="entry name" value="LRRNT_2"/>
    <property type="match status" value="1"/>
</dbReference>
<evidence type="ECO:0000313" key="11">
    <source>
        <dbReference type="EMBL" id="MCH87068.1"/>
    </source>
</evidence>
<dbReference type="PANTHER" id="PTHR47986:SF10">
    <property type="entry name" value="RECEPTOR-LIKE KINASE TMK4"/>
    <property type="match status" value="1"/>
</dbReference>
<evidence type="ECO:0000256" key="1">
    <source>
        <dbReference type="ARBA" id="ARBA00004167"/>
    </source>
</evidence>
<keyword evidence="4" id="KW-0732">Signal</keyword>
<evidence type="ECO:0000256" key="3">
    <source>
        <dbReference type="ARBA" id="ARBA00022692"/>
    </source>
</evidence>
<keyword evidence="5" id="KW-0677">Repeat</keyword>
<keyword evidence="6" id="KW-1133">Transmembrane helix</keyword>
<dbReference type="SUPFAM" id="SSF52058">
    <property type="entry name" value="L domain-like"/>
    <property type="match status" value="1"/>
</dbReference>
<dbReference type="GO" id="GO:0016301">
    <property type="term" value="F:kinase activity"/>
    <property type="evidence" value="ECO:0007669"/>
    <property type="project" value="UniProtKB-KW"/>
</dbReference>
<dbReference type="EMBL" id="LXQA010011455">
    <property type="protein sequence ID" value="MCH87068.1"/>
    <property type="molecule type" value="Genomic_DNA"/>
</dbReference>
<proteinExistence type="predicted"/>
<protein>
    <submittedName>
        <fullName evidence="11">Putative receptor protein kinase TMK1-like</fullName>
    </submittedName>
</protein>
<reference evidence="11 12" key="1">
    <citation type="journal article" date="2018" name="Front. Plant Sci.">
        <title>Red Clover (Trifolium pratense) and Zigzag Clover (T. medium) - A Picture of Genomic Similarities and Differences.</title>
        <authorList>
            <person name="Dluhosova J."/>
            <person name="Istvanek J."/>
            <person name="Nedelnik J."/>
            <person name="Repkova J."/>
        </authorList>
    </citation>
    <scope>NUCLEOTIDE SEQUENCE [LARGE SCALE GENOMIC DNA]</scope>
    <source>
        <strain evidence="12">cv. 10/8</strain>
        <tissue evidence="11">Leaf</tissue>
    </source>
</reference>
<accession>A0A392MK20</accession>
<keyword evidence="9" id="KW-0325">Glycoprotein</keyword>
<evidence type="ECO:0000256" key="2">
    <source>
        <dbReference type="ARBA" id="ARBA00022614"/>
    </source>
</evidence>
<evidence type="ECO:0000256" key="5">
    <source>
        <dbReference type="ARBA" id="ARBA00022737"/>
    </source>
</evidence>
<dbReference type="AlphaFoldDB" id="A0A392MK20"/>
<keyword evidence="2" id="KW-0433">Leucine-rich repeat</keyword>
<dbReference type="Proteomes" id="UP000265520">
    <property type="component" value="Unassembled WGS sequence"/>
</dbReference>
<keyword evidence="12" id="KW-1185">Reference proteome</keyword>
<evidence type="ECO:0000256" key="4">
    <source>
        <dbReference type="ARBA" id="ARBA00022729"/>
    </source>
</evidence>
<organism evidence="11 12">
    <name type="scientific">Trifolium medium</name>
    <dbReference type="NCBI Taxonomy" id="97028"/>
    <lineage>
        <taxon>Eukaryota</taxon>
        <taxon>Viridiplantae</taxon>
        <taxon>Streptophyta</taxon>
        <taxon>Embryophyta</taxon>
        <taxon>Tracheophyta</taxon>
        <taxon>Spermatophyta</taxon>
        <taxon>Magnoliopsida</taxon>
        <taxon>eudicotyledons</taxon>
        <taxon>Gunneridae</taxon>
        <taxon>Pentapetalae</taxon>
        <taxon>rosids</taxon>
        <taxon>fabids</taxon>
        <taxon>Fabales</taxon>
        <taxon>Fabaceae</taxon>
        <taxon>Papilionoideae</taxon>
        <taxon>50 kb inversion clade</taxon>
        <taxon>NPAAA clade</taxon>
        <taxon>Hologalegina</taxon>
        <taxon>IRL clade</taxon>
        <taxon>Trifolieae</taxon>
        <taxon>Trifolium</taxon>
    </lineage>
</organism>
<keyword evidence="7" id="KW-0472">Membrane</keyword>
<evidence type="ECO:0000313" key="12">
    <source>
        <dbReference type="Proteomes" id="UP000265520"/>
    </source>
</evidence>
<keyword evidence="11" id="KW-0418">Kinase</keyword>
<evidence type="ECO:0000256" key="6">
    <source>
        <dbReference type="ARBA" id="ARBA00022989"/>
    </source>
</evidence>
<dbReference type="InterPro" id="IPR052422">
    <property type="entry name" value="Auxin_Ser/Thr_Kinase"/>
</dbReference>
<evidence type="ECO:0000256" key="7">
    <source>
        <dbReference type="ARBA" id="ARBA00023136"/>
    </source>
</evidence>
<keyword evidence="3" id="KW-0812">Transmembrane</keyword>
<dbReference type="InterPro" id="IPR001611">
    <property type="entry name" value="Leu-rich_rpt"/>
</dbReference>
<name>A0A392MK20_9FABA</name>
<keyword evidence="11" id="KW-0808">Transferase</keyword>
<comment type="caution">
    <text evidence="11">The sequence shown here is derived from an EMBL/GenBank/DDBJ whole genome shotgun (WGS) entry which is preliminary data.</text>
</comment>
<dbReference type="Pfam" id="PF13855">
    <property type="entry name" value="LRR_8"/>
    <property type="match status" value="1"/>
</dbReference>
<comment type="subcellular location">
    <subcellularLocation>
        <location evidence="1">Membrane</location>
        <topology evidence="1">Single-pass membrane protein</topology>
    </subcellularLocation>
</comment>
<dbReference type="InterPro" id="IPR032675">
    <property type="entry name" value="LRR_dom_sf"/>
</dbReference>
<sequence length="361" mass="39715">MSDLLKALTPTPTGWSNNTNYCKWKGISCDSSQSVTSIVLPSSSLSGTLPPNINCLTNLNHIDLHNNSLYGPLPSFYGLFFNLQTISLGHNNFTLVPAGCFYGIYDLRTLNLSNNLNLKNWVFPIKDLANSGSLHTLDLEATNMMGDLQSEMFDSFPNLHTFIISHNQIGGNLPQSLRKSAVRYLQLDNQGGYGIGGTIDVISSMSNLSQAWLHENSFTGRIPNMSKCTNLSDLQLQSNYLSGLVPPSLLALSSLNIISLDNNILQGPRPVFHKGVKATLEPNYFCRSDVGPCDSQVMILLEISEAFERPGLLLIKGNNACTGTDEQYPNRGLIRCERGKIVSIDLGICYQRELSLPHFPI</sequence>
<feature type="domain" description="Leucine-rich repeat-containing N-terminal plant-type" evidence="10">
    <location>
        <begin position="6"/>
        <end position="30"/>
    </location>
</feature>
<dbReference type="Pfam" id="PF00560">
    <property type="entry name" value="LRR_1"/>
    <property type="match status" value="1"/>
</dbReference>
<dbReference type="PANTHER" id="PTHR47986">
    <property type="entry name" value="OSJNBA0070M12.3 PROTEIN"/>
    <property type="match status" value="1"/>
</dbReference>
<dbReference type="GO" id="GO:0016020">
    <property type="term" value="C:membrane"/>
    <property type="evidence" value="ECO:0007669"/>
    <property type="project" value="UniProtKB-SubCell"/>
</dbReference>
<keyword evidence="8 11" id="KW-0675">Receptor</keyword>
<evidence type="ECO:0000259" key="10">
    <source>
        <dbReference type="Pfam" id="PF08263"/>
    </source>
</evidence>
<dbReference type="InterPro" id="IPR013210">
    <property type="entry name" value="LRR_N_plant-typ"/>
</dbReference>
<dbReference type="Gene3D" id="3.80.10.10">
    <property type="entry name" value="Ribonuclease Inhibitor"/>
    <property type="match status" value="1"/>
</dbReference>
<gene>
    <name evidence="11" type="ORF">A2U01_0007933</name>
</gene>
<evidence type="ECO:0000256" key="9">
    <source>
        <dbReference type="ARBA" id="ARBA00023180"/>
    </source>
</evidence>